<evidence type="ECO:0000256" key="7">
    <source>
        <dbReference type="ARBA" id="ARBA00023136"/>
    </source>
</evidence>
<name>A0A7X3LUJ0_9HYPH</name>
<dbReference type="InterPro" id="IPR002781">
    <property type="entry name" value="TM_pro_TauE-like"/>
</dbReference>
<comment type="similarity">
    <text evidence="2 8">Belongs to the 4-toluene sulfonate uptake permease (TSUP) (TC 2.A.102) family.</text>
</comment>
<gene>
    <name evidence="9" type="ORF">GR183_10805</name>
</gene>
<keyword evidence="6 8" id="KW-1133">Transmembrane helix</keyword>
<feature type="transmembrane region" description="Helical" evidence="8">
    <location>
        <begin position="65"/>
        <end position="84"/>
    </location>
</feature>
<dbReference type="PANTHER" id="PTHR30269">
    <property type="entry name" value="TRANSMEMBRANE PROTEIN YFCA"/>
    <property type="match status" value="1"/>
</dbReference>
<dbReference type="Proteomes" id="UP000433101">
    <property type="component" value="Unassembled WGS sequence"/>
</dbReference>
<keyword evidence="3" id="KW-0813">Transport</keyword>
<organism evidence="9 10">
    <name type="scientific">Stappia sediminis</name>
    <dbReference type="NCBI Taxonomy" id="2692190"/>
    <lineage>
        <taxon>Bacteria</taxon>
        <taxon>Pseudomonadati</taxon>
        <taxon>Pseudomonadota</taxon>
        <taxon>Alphaproteobacteria</taxon>
        <taxon>Hyphomicrobiales</taxon>
        <taxon>Stappiaceae</taxon>
        <taxon>Stappia</taxon>
    </lineage>
</organism>
<evidence type="ECO:0000256" key="3">
    <source>
        <dbReference type="ARBA" id="ARBA00022448"/>
    </source>
</evidence>
<dbReference type="EMBL" id="WUMV01000003">
    <property type="protein sequence ID" value="MXN65390.1"/>
    <property type="molecule type" value="Genomic_DNA"/>
</dbReference>
<feature type="transmembrane region" description="Helical" evidence="8">
    <location>
        <begin position="154"/>
        <end position="178"/>
    </location>
</feature>
<dbReference type="AlphaFoldDB" id="A0A7X3LUJ0"/>
<dbReference type="PANTHER" id="PTHR30269:SF37">
    <property type="entry name" value="MEMBRANE TRANSPORTER PROTEIN"/>
    <property type="match status" value="1"/>
</dbReference>
<evidence type="ECO:0000256" key="8">
    <source>
        <dbReference type="RuleBase" id="RU363041"/>
    </source>
</evidence>
<evidence type="ECO:0000313" key="9">
    <source>
        <dbReference type="EMBL" id="MXN65390.1"/>
    </source>
</evidence>
<feature type="transmembrane region" description="Helical" evidence="8">
    <location>
        <begin position="90"/>
        <end position="110"/>
    </location>
</feature>
<proteinExistence type="inferred from homology"/>
<dbReference type="InterPro" id="IPR052017">
    <property type="entry name" value="TSUP"/>
</dbReference>
<evidence type="ECO:0000256" key="2">
    <source>
        <dbReference type="ARBA" id="ARBA00009142"/>
    </source>
</evidence>
<dbReference type="GO" id="GO:0005886">
    <property type="term" value="C:plasma membrane"/>
    <property type="evidence" value="ECO:0007669"/>
    <property type="project" value="UniProtKB-SubCell"/>
</dbReference>
<sequence length="243" mass="25433">MVISAIAVGGVVRGFSGFGAGMIIMPIASTTVDPRLAAAMLLVIDSLITLPIVMRSVRICNWKTVLPAVIGAAFFVPAGAYVLAVADTLALRWAITIIAAMLLALLLSGWRYKGTPTAPISFGVGVSSGFLGGVSQLAGPPMVAFWLSGPEPHFIIRANLMVFFALASVMTYVAYAVSGFFTSDVLRLLVLAVPVYGFAIYLGSRGFGKADPKIYRAVAYSLIALAVIASMPALDDILRASGQ</sequence>
<feature type="transmembrane region" description="Helical" evidence="8">
    <location>
        <begin position="122"/>
        <end position="148"/>
    </location>
</feature>
<reference evidence="9 10" key="1">
    <citation type="submission" date="2019-12" db="EMBL/GenBank/DDBJ databases">
        <authorList>
            <person name="Li M."/>
        </authorList>
    </citation>
    <scope>NUCLEOTIDE SEQUENCE [LARGE SCALE GENOMIC DNA]</scope>
    <source>
        <strain evidence="9 10">GBMRC 2046</strain>
    </source>
</reference>
<feature type="transmembrane region" description="Helical" evidence="8">
    <location>
        <begin position="34"/>
        <end position="53"/>
    </location>
</feature>
<feature type="transmembrane region" description="Helical" evidence="8">
    <location>
        <begin position="185"/>
        <end position="202"/>
    </location>
</feature>
<evidence type="ECO:0000256" key="5">
    <source>
        <dbReference type="ARBA" id="ARBA00022692"/>
    </source>
</evidence>
<evidence type="ECO:0000256" key="1">
    <source>
        <dbReference type="ARBA" id="ARBA00004651"/>
    </source>
</evidence>
<comment type="subcellular location">
    <subcellularLocation>
        <location evidence="1 8">Cell membrane</location>
        <topology evidence="1 8">Multi-pass membrane protein</topology>
    </subcellularLocation>
</comment>
<dbReference type="Pfam" id="PF01925">
    <property type="entry name" value="TauE"/>
    <property type="match status" value="1"/>
</dbReference>
<evidence type="ECO:0000256" key="6">
    <source>
        <dbReference type="ARBA" id="ARBA00022989"/>
    </source>
</evidence>
<evidence type="ECO:0000256" key="4">
    <source>
        <dbReference type="ARBA" id="ARBA00022475"/>
    </source>
</evidence>
<keyword evidence="5 8" id="KW-0812">Transmembrane</keyword>
<keyword evidence="7 8" id="KW-0472">Membrane</keyword>
<keyword evidence="10" id="KW-1185">Reference proteome</keyword>
<comment type="caution">
    <text evidence="9">The sequence shown here is derived from an EMBL/GenBank/DDBJ whole genome shotgun (WGS) entry which is preliminary data.</text>
</comment>
<feature type="transmembrane region" description="Helical" evidence="8">
    <location>
        <begin position="214"/>
        <end position="234"/>
    </location>
</feature>
<protein>
    <recommendedName>
        <fullName evidence="8">Probable membrane transporter protein</fullName>
    </recommendedName>
</protein>
<keyword evidence="4 8" id="KW-1003">Cell membrane</keyword>
<feature type="transmembrane region" description="Helical" evidence="8">
    <location>
        <begin position="7"/>
        <end position="28"/>
    </location>
</feature>
<accession>A0A7X3LUJ0</accession>
<evidence type="ECO:0000313" key="10">
    <source>
        <dbReference type="Proteomes" id="UP000433101"/>
    </source>
</evidence>